<dbReference type="Proteomes" id="UP000078596">
    <property type="component" value="Chromosome"/>
</dbReference>
<dbReference type="GO" id="GO:0015774">
    <property type="term" value="P:polysaccharide transport"/>
    <property type="evidence" value="ECO:0007669"/>
    <property type="project" value="InterPro"/>
</dbReference>
<dbReference type="RefSeq" id="WP_066098776.1">
    <property type="nucleotide sequence ID" value="NZ_CP016027.1"/>
</dbReference>
<evidence type="ECO:0008006" key="3">
    <source>
        <dbReference type="Google" id="ProtNLM"/>
    </source>
</evidence>
<dbReference type="CDD" id="cd16441">
    <property type="entry name" value="beta_Kdo_transferase_KpsS"/>
    <property type="match status" value="1"/>
</dbReference>
<keyword evidence="2" id="KW-1185">Reference proteome</keyword>
<gene>
    <name evidence="1" type="ORF">A9404_03695</name>
</gene>
<dbReference type="AlphaFoldDB" id="A0A191ZFG5"/>
<evidence type="ECO:0000313" key="2">
    <source>
        <dbReference type="Proteomes" id="UP000078596"/>
    </source>
</evidence>
<evidence type="ECO:0000313" key="1">
    <source>
        <dbReference type="EMBL" id="ANJ66600.1"/>
    </source>
</evidence>
<dbReference type="InterPro" id="IPR007833">
    <property type="entry name" value="Capsule_polysaccharide_synth"/>
</dbReference>
<dbReference type="KEGG" id="haz:A9404_03695"/>
<organism evidence="1 2">
    <name type="scientific">Halothiobacillus diazotrophicus</name>
    <dbReference type="NCBI Taxonomy" id="1860122"/>
    <lineage>
        <taxon>Bacteria</taxon>
        <taxon>Pseudomonadati</taxon>
        <taxon>Pseudomonadota</taxon>
        <taxon>Gammaproteobacteria</taxon>
        <taxon>Chromatiales</taxon>
        <taxon>Halothiobacillaceae</taxon>
        <taxon>Halothiobacillus</taxon>
    </lineage>
</organism>
<proteinExistence type="predicted"/>
<dbReference type="STRING" id="1860122.A9404_03695"/>
<dbReference type="Pfam" id="PF05159">
    <property type="entry name" value="Capsule_synth"/>
    <property type="match status" value="1"/>
</dbReference>
<name>A0A191ZFG5_9GAMM</name>
<sequence>MTRRHFLFLQGPATPFFPRLAERIETLGHRISKVNFNGGDMAYWRRGGARRFQGKLEELPAWSEKLLEDTAVTDIILFGDRRPVHRPFIEAAAQREIRVHVFEEGYFRPHWITLERGGVNGHTQLPADPQWYLGAVKHVSVIPARLPFRVPFSQRALHDVLYHLAGLLNPFVFPNYRTHALYTAPVEYIGYGWRMMRLRRRQAQDLKRLSRMLQTGQPFFFLPLQLDGDAQIRDHSSFDGVGGVMRAVMTSFAEHAPADTLLVIKNHPLDPGLVSHERVCSDLARELGIAHRVWFFEGGDLETMVRCAQGVVVANSTVGTLALERGTPVAALAPSIYAMKGLTTDCPLDRFWHEPCPPDKRLFMAFRSVALATTQINGGFYCPTGMKMAIDGALPRLLADQSPLEVMLNEPS</sequence>
<dbReference type="GO" id="GO:0000271">
    <property type="term" value="P:polysaccharide biosynthetic process"/>
    <property type="evidence" value="ECO:0007669"/>
    <property type="project" value="InterPro"/>
</dbReference>
<accession>A0A191ZFG5</accession>
<reference evidence="1 2" key="1">
    <citation type="submission" date="2016-06" db="EMBL/GenBank/DDBJ databases">
        <title>Insight into the functional genes involving in sulfur oxidation in Pearl River water.</title>
        <authorList>
            <person name="Luo J."/>
            <person name="Tan X."/>
            <person name="Lin W."/>
        </authorList>
    </citation>
    <scope>NUCLEOTIDE SEQUENCE [LARGE SCALE GENOMIC DNA]</scope>
    <source>
        <strain evidence="1 2">LS2</strain>
    </source>
</reference>
<dbReference type="EMBL" id="CP016027">
    <property type="protein sequence ID" value="ANJ66600.1"/>
    <property type="molecule type" value="Genomic_DNA"/>
</dbReference>
<dbReference type="OrthoDB" id="9794206at2"/>
<protein>
    <recommendedName>
        <fullName evidence="3">Capsular biosynthesis protein</fullName>
    </recommendedName>
</protein>